<comment type="caution">
    <text evidence="2">The sequence shown here is derived from an EMBL/GenBank/DDBJ whole genome shotgun (WGS) entry which is preliminary data.</text>
</comment>
<organism evidence="2 3">
    <name type="scientific">Paenibacillus albilobatus</name>
    <dbReference type="NCBI Taxonomy" id="2716884"/>
    <lineage>
        <taxon>Bacteria</taxon>
        <taxon>Bacillati</taxon>
        <taxon>Bacillota</taxon>
        <taxon>Bacilli</taxon>
        <taxon>Bacillales</taxon>
        <taxon>Paenibacillaceae</taxon>
        <taxon>Paenibacillus</taxon>
    </lineage>
</organism>
<proteinExistence type="predicted"/>
<gene>
    <name evidence="2" type="ORF">J2TS6_02840</name>
</gene>
<evidence type="ECO:0000313" key="2">
    <source>
        <dbReference type="EMBL" id="GIO29143.1"/>
    </source>
</evidence>
<sequence>MVIPDITVTPTQNRYFYAPESDLDLTESAAIPAGLFTNDAGDPVTEFSGFGSDGFNNLYINGILQPGNLYLASPSQLFFPPQNSTIYAGTPIVLETIQLTANVVV</sequence>
<keyword evidence="3" id="KW-1185">Reference proteome</keyword>
<dbReference type="AlphaFoldDB" id="A0A920C8V7"/>
<protein>
    <recommendedName>
        <fullName evidence="1">DUF4183 domain-containing protein</fullName>
    </recommendedName>
</protein>
<name>A0A920C8V7_9BACL</name>
<dbReference type="EMBL" id="BORQ01000001">
    <property type="protein sequence ID" value="GIO29143.1"/>
    <property type="molecule type" value="Genomic_DNA"/>
</dbReference>
<accession>A0A920C8V7</accession>
<dbReference type="InterPro" id="IPR025237">
    <property type="entry name" value="DUF4183"/>
</dbReference>
<feature type="domain" description="DUF4183" evidence="1">
    <location>
        <begin position="27"/>
        <end position="95"/>
    </location>
</feature>
<dbReference type="Pfam" id="PF13799">
    <property type="entry name" value="DUF4183"/>
    <property type="match status" value="1"/>
</dbReference>
<evidence type="ECO:0000313" key="3">
    <source>
        <dbReference type="Proteomes" id="UP000679779"/>
    </source>
</evidence>
<evidence type="ECO:0000259" key="1">
    <source>
        <dbReference type="Pfam" id="PF13799"/>
    </source>
</evidence>
<dbReference type="Proteomes" id="UP000679779">
    <property type="component" value="Unassembled WGS sequence"/>
</dbReference>
<reference evidence="2" key="1">
    <citation type="submission" date="2021-03" db="EMBL/GenBank/DDBJ databases">
        <title>Antimicrobial resistance genes in bacteria isolated from Japanese honey, and their potential for conferring macrolide and lincosamide resistance in the American foulbrood pathogen Paenibacillus larvae.</title>
        <authorList>
            <person name="Okamoto M."/>
            <person name="Kumagai M."/>
            <person name="Kanamori H."/>
            <person name="Takamatsu D."/>
        </authorList>
    </citation>
    <scope>NUCLEOTIDE SEQUENCE</scope>
    <source>
        <strain evidence="2">J2TS6</strain>
    </source>
</reference>